<organism evidence="1 2">
    <name type="scientific">Champsocephalus esox</name>
    <name type="common">pike icefish</name>
    <dbReference type="NCBI Taxonomy" id="159716"/>
    <lineage>
        <taxon>Eukaryota</taxon>
        <taxon>Metazoa</taxon>
        <taxon>Chordata</taxon>
        <taxon>Craniata</taxon>
        <taxon>Vertebrata</taxon>
        <taxon>Euteleostomi</taxon>
        <taxon>Actinopterygii</taxon>
        <taxon>Neopterygii</taxon>
        <taxon>Teleostei</taxon>
        <taxon>Neoteleostei</taxon>
        <taxon>Acanthomorphata</taxon>
        <taxon>Eupercaria</taxon>
        <taxon>Perciformes</taxon>
        <taxon>Notothenioidei</taxon>
        <taxon>Channichthyidae</taxon>
        <taxon>Champsocephalus</taxon>
    </lineage>
</organism>
<dbReference type="EMBL" id="JAULUE010002054">
    <property type="protein sequence ID" value="KAK5894962.1"/>
    <property type="molecule type" value="Genomic_DNA"/>
</dbReference>
<dbReference type="Proteomes" id="UP001335648">
    <property type="component" value="Unassembled WGS sequence"/>
</dbReference>
<dbReference type="AlphaFoldDB" id="A0AAN8C0Q2"/>
<gene>
    <name evidence="1" type="ORF">CesoFtcFv8_011601</name>
</gene>
<protein>
    <submittedName>
        <fullName evidence="1">Uncharacterized protein</fullName>
    </submittedName>
</protein>
<sequence length="81" mass="9648">MLTVEVEQHQPMTILHQLTELKILTLGVQASEMAWTLEPCVEEMRWVKLWEAQKINEAKKTLFDEQQSLMKEERQRKLLLV</sequence>
<accession>A0AAN8C0Q2</accession>
<keyword evidence="2" id="KW-1185">Reference proteome</keyword>
<proteinExistence type="predicted"/>
<name>A0AAN8C0Q2_9TELE</name>
<reference evidence="1 2" key="1">
    <citation type="journal article" date="2023" name="Mol. Biol. Evol.">
        <title>Genomics of Secondarily Temperate Adaptation in the Only Non-Antarctic Icefish.</title>
        <authorList>
            <person name="Rivera-Colon A.G."/>
            <person name="Rayamajhi N."/>
            <person name="Minhas B.F."/>
            <person name="Madrigal G."/>
            <person name="Bilyk K.T."/>
            <person name="Yoon V."/>
            <person name="Hune M."/>
            <person name="Gregory S."/>
            <person name="Cheng C.H.C."/>
            <person name="Catchen J.M."/>
        </authorList>
    </citation>
    <scope>NUCLEOTIDE SEQUENCE [LARGE SCALE GENOMIC DNA]</scope>
    <source>
        <strain evidence="1">JC2023a</strain>
    </source>
</reference>
<evidence type="ECO:0000313" key="1">
    <source>
        <dbReference type="EMBL" id="KAK5894962.1"/>
    </source>
</evidence>
<evidence type="ECO:0000313" key="2">
    <source>
        <dbReference type="Proteomes" id="UP001335648"/>
    </source>
</evidence>
<comment type="caution">
    <text evidence="1">The sequence shown here is derived from an EMBL/GenBank/DDBJ whole genome shotgun (WGS) entry which is preliminary data.</text>
</comment>